<dbReference type="AlphaFoldDB" id="A0A7T7C9T7"/>
<dbReference type="InterPro" id="IPR002716">
    <property type="entry name" value="PIN_dom"/>
</dbReference>
<feature type="domain" description="PIN" evidence="1">
    <location>
        <begin position="7"/>
        <end position="131"/>
    </location>
</feature>
<gene>
    <name evidence="2" type="ORF">HUG15_00125</name>
</gene>
<organism evidence="2 3">
    <name type="scientific">Salicibibacter cibarius</name>
    <dbReference type="NCBI Taxonomy" id="2743000"/>
    <lineage>
        <taxon>Bacteria</taxon>
        <taxon>Bacillati</taxon>
        <taxon>Bacillota</taxon>
        <taxon>Bacilli</taxon>
        <taxon>Bacillales</taxon>
        <taxon>Bacillaceae</taxon>
        <taxon>Salicibibacter</taxon>
    </lineage>
</organism>
<dbReference type="EMBL" id="CP054705">
    <property type="protein sequence ID" value="QQK74178.1"/>
    <property type="molecule type" value="Genomic_DNA"/>
</dbReference>
<evidence type="ECO:0000313" key="3">
    <source>
        <dbReference type="Proteomes" id="UP000595823"/>
    </source>
</evidence>
<dbReference type="SUPFAM" id="SSF88723">
    <property type="entry name" value="PIN domain-like"/>
    <property type="match status" value="1"/>
</dbReference>
<name>A0A7T7C9T7_9BACI</name>
<dbReference type="InterPro" id="IPR029060">
    <property type="entry name" value="PIN-like_dom_sf"/>
</dbReference>
<keyword evidence="3" id="KW-1185">Reference proteome</keyword>
<dbReference type="RefSeq" id="WP_200126146.1">
    <property type="nucleotide sequence ID" value="NZ_CP054705.1"/>
</dbReference>
<accession>A0A7T7C9T7</accession>
<dbReference type="Proteomes" id="UP000595823">
    <property type="component" value="Chromosome"/>
</dbReference>
<evidence type="ECO:0000313" key="2">
    <source>
        <dbReference type="EMBL" id="QQK74178.1"/>
    </source>
</evidence>
<evidence type="ECO:0000259" key="1">
    <source>
        <dbReference type="Pfam" id="PF01850"/>
    </source>
</evidence>
<proteinExistence type="predicted"/>
<dbReference type="KEGG" id="scia:HUG15_00125"/>
<dbReference type="Pfam" id="PF01850">
    <property type="entry name" value="PIN"/>
    <property type="match status" value="1"/>
</dbReference>
<sequence>MATEMWVDTNVIVRFLTNDHPKLSPIAKGIMQQVKEGRLVLHVNPFVIGECVFVLQGNVYGFRREDIAERLHRFLSVKGIECKDKTSLVQALKNYSRTNVDFADAYIPAYAKHTGPEKVMTFNVKDFRKVNAEVFSPEEVLRNLKE</sequence>
<reference evidence="2 3" key="1">
    <citation type="submission" date="2020-06" db="EMBL/GenBank/DDBJ databases">
        <title>Genomic analysis of Salicibibacter sp. NKC5-3.</title>
        <authorList>
            <person name="Oh Y.J."/>
        </authorList>
    </citation>
    <scope>NUCLEOTIDE SEQUENCE [LARGE SCALE GENOMIC DNA]</scope>
    <source>
        <strain evidence="2 3">NKC5-3</strain>
    </source>
</reference>
<protein>
    <submittedName>
        <fullName evidence="2">PIN domain-containing protein</fullName>
    </submittedName>
</protein>
<dbReference type="Gene3D" id="3.40.50.1010">
    <property type="entry name" value="5'-nuclease"/>
    <property type="match status" value="1"/>
</dbReference>